<dbReference type="GO" id="GO:0005829">
    <property type="term" value="C:cytosol"/>
    <property type="evidence" value="ECO:0007669"/>
    <property type="project" value="TreeGrafter"/>
</dbReference>
<dbReference type="GO" id="GO:0003729">
    <property type="term" value="F:mRNA binding"/>
    <property type="evidence" value="ECO:0007669"/>
    <property type="project" value="TreeGrafter"/>
</dbReference>
<organism evidence="4 5">
    <name type="scientific">Papaver nudicaule</name>
    <name type="common">Iceland poppy</name>
    <dbReference type="NCBI Taxonomy" id="74823"/>
    <lineage>
        <taxon>Eukaryota</taxon>
        <taxon>Viridiplantae</taxon>
        <taxon>Streptophyta</taxon>
        <taxon>Embryophyta</taxon>
        <taxon>Tracheophyta</taxon>
        <taxon>Spermatophyta</taxon>
        <taxon>Magnoliopsida</taxon>
        <taxon>Ranunculales</taxon>
        <taxon>Papaveraceae</taxon>
        <taxon>Papaveroideae</taxon>
        <taxon>Papaver</taxon>
    </lineage>
</organism>
<dbReference type="InterPro" id="IPR039539">
    <property type="entry name" value="Ras_GTPase_bind_prot"/>
</dbReference>
<dbReference type="InterPro" id="IPR032710">
    <property type="entry name" value="NTF2-like_dom_sf"/>
</dbReference>
<dbReference type="InterPro" id="IPR018222">
    <property type="entry name" value="Nuclear_transport_factor_2_euk"/>
</dbReference>
<dbReference type="Proteomes" id="UP001177140">
    <property type="component" value="Unassembled WGS sequence"/>
</dbReference>
<dbReference type="Gene3D" id="3.10.450.50">
    <property type="match status" value="1"/>
</dbReference>
<reference evidence="4" key="1">
    <citation type="submission" date="2022-03" db="EMBL/GenBank/DDBJ databases">
        <title>A functionally conserved STORR gene fusion in Papaver species that diverged 16.8 million years ago.</title>
        <authorList>
            <person name="Catania T."/>
        </authorList>
    </citation>
    <scope>NUCLEOTIDE SEQUENCE</scope>
    <source>
        <strain evidence="4">S-191538</strain>
    </source>
</reference>
<accession>A0AA41VK60</accession>
<gene>
    <name evidence="4" type="ORF">MKW94_008833</name>
</gene>
<protein>
    <recommendedName>
        <fullName evidence="3">NTF2 domain-containing protein</fullName>
    </recommendedName>
</protein>
<dbReference type="AlphaFoldDB" id="A0AA41VK60"/>
<keyword evidence="1" id="KW-0694">RNA-binding</keyword>
<dbReference type="PANTHER" id="PTHR10693">
    <property type="entry name" value="RAS GTPASE-ACTIVATING PROTEIN-BINDING PROTEIN"/>
    <property type="match status" value="1"/>
</dbReference>
<dbReference type="PANTHER" id="PTHR10693:SF75">
    <property type="entry name" value="NUCLEAR TRANSPORT FACTOR 2"/>
    <property type="match status" value="1"/>
</dbReference>
<dbReference type="EMBL" id="JAJJMA010237834">
    <property type="protein sequence ID" value="MCL7042664.1"/>
    <property type="molecule type" value="Genomic_DNA"/>
</dbReference>
<feature type="region of interest" description="Disordered" evidence="2">
    <location>
        <begin position="80"/>
        <end position="136"/>
    </location>
</feature>
<comment type="caution">
    <text evidence="4">The sequence shown here is derived from an EMBL/GenBank/DDBJ whole genome shotgun (WGS) entry which is preliminary data.</text>
</comment>
<dbReference type="GO" id="GO:1990904">
    <property type="term" value="C:ribonucleoprotein complex"/>
    <property type="evidence" value="ECO:0007669"/>
    <property type="project" value="TreeGrafter"/>
</dbReference>
<evidence type="ECO:0000259" key="3">
    <source>
        <dbReference type="PROSITE" id="PS50177"/>
    </source>
</evidence>
<evidence type="ECO:0000256" key="2">
    <source>
        <dbReference type="SAM" id="MobiDB-lite"/>
    </source>
</evidence>
<dbReference type="Pfam" id="PF02136">
    <property type="entry name" value="NTF2"/>
    <property type="match status" value="1"/>
</dbReference>
<feature type="domain" description="NTF2" evidence="3">
    <location>
        <begin position="1"/>
        <end position="70"/>
    </location>
</feature>
<dbReference type="PROSITE" id="PS50177">
    <property type="entry name" value="NTF2_DOMAIN"/>
    <property type="match status" value="1"/>
</dbReference>
<dbReference type="InterPro" id="IPR002075">
    <property type="entry name" value="NTF2_dom"/>
</dbReference>
<proteinExistence type="predicted"/>
<feature type="compositionally biased region" description="Polar residues" evidence="2">
    <location>
        <begin position="84"/>
        <end position="93"/>
    </location>
</feature>
<dbReference type="CDD" id="cd00780">
    <property type="entry name" value="NTF2"/>
    <property type="match status" value="1"/>
</dbReference>
<evidence type="ECO:0000256" key="1">
    <source>
        <dbReference type="ARBA" id="ARBA00022884"/>
    </source>
</evidence>
<name>A0AA41VK60_PAPNU</name>
<evidence type="ECO:0000313" key="5">
    <source>
        <dbReference type="Proteomes" id="UP001177140"/>
    </source>
</evidence>
<sequence length="136" mass="15238">MILSLNFEEYKTEIITADAHYSHKDDVVVVVTGCLFEKESKDNVGRKFSQSFLLAPQENGHFVLTDLFRYLDKGQVLKAEPELDNSTSESSATAPEHEPSHIPKVAVPDTTAPIVEKPTNVNNEDKEEEILEEPPQ</sequence>
<feature type="compositionally biased region" description="Acidic residues" evidence="2">
    <location>
        <begin position="125"/>
        <end position="136"/>
    </location>
</feature>
<dbReference type="SUPFAM" id="SSF54427">
    <property type="entry name" value="NTF2-like"/>
    <property type="match status" value="1"/>
</dbReference>
<feature type="non-terminal residue" evidence="4">
    <location>
        <position position="1"/>
    </location>
</feature>
<evidence type="ECO:0000313" key="4">
    <source>
        <dbReference type="EMBL" id="MCL7042664.1"/>
    </source>
</evidence>
<keyword evidence="5" id="KW-1185">Reference proteome</keyword>